<accession>A0AAP0S978</accession>
<reference evidence="1 2" key="1">
    <citation type="journal article" date="2024" name="Plant J.">
        <title>Genome sequences and population genomics reveal climatic adaptation and genomic divergence between two closely related sweetgum species.</title>
        <authorList>
            <person name="Xu W.Q."/>
            <person name="Ren C.Q."/>
            <person name="Zhang X.Y."/>
            <person name="Comes H.P."/>
            <person name="Liu X.H."/>
            <person name="Li Y.G."/>
            <person name="Kettle C.J."/>
            <person name="Jalonen R."/>
            <person name="Gaisberger H."/>
            <person name="Ma Y.Z."/>
            <person name="Qiu Y.X."/>
        </authorList>
    </citation>
    <scope>NUCLEOTIDE SEQUENCE [LARGE SCALE GENOMIC DNA]</scope>
    <source>
        <strain evidence="1">Hangzhou</strain>
    </source>
</reference>
<dbReference type="EMBL" id="JBBPBK010000001">
    <property type="protein sequence ID" value="KAK9293085.1"/>
    <property type="molecule type" value="Genomic_DNA"/>
</dbReference>
<evidence type="ECO:0000313" key="2">
    <source>
        <dbReference type="Proteomes" id="UP001415857"/>
    </source>
</evidence>
<name>A0AAP0S978_LIQFO</name>
<dbReference type="Proteomes" id="UP001415857">
    <property type="component" value="Unassembled WGS sequence"/>
</dbReference>
<sequence>MQRNVVNFVLERQVMKRLKQLQEMRRKSNAVGSNVPLHLDQSKSSILTTQREKFWTSPPLAPSGGPMKRLLGTRVVLATTGLSSQCCSQGSADTVSTQNGFFSFTHELSNRFLEFEATHLIRHKYEGKHNFGDTWDQMMYKWNYRGLISNRS</sequence>
<evidence type="ECO:0000313" key="1">
    <source>
        <dbReference type="EMBL" id="KAK9293085.1"/>
    </source>
</evidence>
<keyword evidence="2" id="KW-1185">Reference proteome</keyword>
<protein>
    <submittedName>
        <fullName evidence="1">Uncharacterized protein</fullName>
    </submittedName>
</protein>
<comment type="caution">
    <text evidence="1">The sequence shown here is derived from an EMBL/GenBank/DDBJ whole genome shotgun (WGS) entry which is preliminary data.</text>
</comment>
<proteinExistence type="predicted"/>
<organism evidence="1 2">
    <name type="scientific">Liquidambar formosana</name>
    <name type="common">Formosan gum</name>
    <dbReference type="NCBI Taxonomy" id="63359"/>
    <lineage>
        <taxon>Eukaryota</taxon>
        <taxon>Viridiplantae</taxon>
        <taxon>Streptophyta</taxon>
        <taxon>Embryophyta</taxon>
        <taxon>Tracheophyta</taxon>
        <taxon>Spermatophyta</taxon>
        <taxon>Magnoliopsida</taxon>
        <taxon>eudicotyledons</taxon>
        <taxon>Gunneridae</taxon>
        <taxon>Pentapetalae</taxon>
        <taxon>Saxifragales</taxon>
        <taxon>Altingiaceae</taxon>
        <taxon>Liquidambar</taxon>
    </lineage>
</organism>
<dbReference type="AlphaFoldDB" id="A0AAP0S978"/>
<gene>
    <name evidence="1" type="ORF">L1049_021069</name>
</gene>